<keyword evidence="2" id="KW-1185">Reference proteome</keyword>
<organism evidence="1 2">
    <name type="scientific">Acipenser oxyrinchus oxyrinchus</name>
    <dbReference type="NCBI Taxonomy" id="40147"/>
    <lineage>
        <taxon>Eukaryota</taxon>
        <taxon>Metazoa</taxon>
        <taxon>Chordata</taxon>
        <taxon>Craniata</taxon>
        <taxon>Vertebrata</taxon>
        <taxon>Euteleostomi</taxon>
        <taxon>Actinopterygii</taxon>
        <taxon>Chondrostei</taxon>
        <taxon>Acipenseriformes</taxon>
        <taxon>Acipenseridae</taxon>
        <taxon>Acipenser</taxon>
    </lineage>
</organism>
<sequence>MHTPRRRINHSRKSSNIKGLIIVVSSLFERDFSHVKVSNRNIRSLMFLLKLITKQGKRQLSLHRVQDHGQERLIPQTKLQC</sequence>
<proteinExistence type="predicted"/>
<dbReference type="EMBL" id="JAGXEW010000010">
    <property type="protein sequence ID" value="KAK1167308.1"/>
    <property type="molecule type" value="Genomic_DNA"/>
</dbReference>
<comment type="caution">
    <text evidence="1">The sequence shown here is derived from an EMBL/GenBank/DDBJ whole genome shotgun (WGS) entry which is preliminary data.</text>
</comment>
<evidence type="ECO:0000313" key="2">
    <source>
        <dbReference type="Proteomes" id="UP001230051"/>
    </source>
</evidence>
<gene>
    <name evidence="1" type="ORF">AOXY_G12029</name>
</gene>
<evidence type="ECO:0000313" key="1">
    <source>
        <dbReference type="EMBL" id="KAK1167308.1"/>
    </source>
</evidence>
<dbReference type="Proteomes" id="UP001230051">
    <property type="component" value="Unassembled WGS sequence"/>
</dbReference>
<dbReference type="AlphaFoldDB" id="A0AAD8DFW7"/>
<accession>A0AAD8DFW7</accession>
<reference evidence="1" key="1">
    <citation type="submission" date="2022-02" db="EMBL/GenBank/DDBJ databases">
        <title>Atlantic sturgeon de novo genome assembly.</title>
        <authorList>
            <person name="Stock M."/>
            <person name="Klopp C."/>
            <person name="Guiguen Y."/>
            <person name="Cabau C."/>
            <person name="Parinello H."/>
            <person name="Santidrian Yebra-Pimentel E."/>
            <person name="Kuhl H."/>
            <person name="Dirks R.P."/>
            <person name="Guessner J."/>
            <person name="Wuertz S."/>
            <person name="Du K."/>
            <person name="Schartl M."/>
        </authorList>
    </citation>
    <scope>NUCLEOTIDE SEQUENCE</scope>
    <source>
        <strain evidence="1">STURGEONOMICS-FGT-2020</strain>
        <tissue evidence="1">Whole blood</tissue>
    </source>
</reference>
<name>A0AAD8DFW7_ACIOX</name>
<protein>
    <submittedName>
        <fullName evidence="1">Uncharacterized protein</fullName>
    </submittedName>
</protein>